<organism evidence="2 3">
    <name type="scientific">Methylomonas methanica</name>
    <dbReference type="NCBI Taxonomy" id="421"/>
    <lineage>
        <taxon>Bacteria</taxon>
        <taxon>Pseudomonadati</taxon>
        <taxon>Pseudomonadota</taxon>
        <taxon>Gammaproteobacteria</taxon>
        <taxon>Methylococcales</taxon>
        <taxon>Methylococcaceae</taxon>
        <taxon>Methylomonas</taxon>
    </lineage>
</organism>
<evidence type="ECO:0000313" key="2">
    <source>
        <dbReference type="EMBL" id="OAI09303.1"/>
    </source>
</evidence>
<dbReference type="EMBL" id="LUUH01000005">
    <property type="protein sequence ID" value="OAI09303.1"/>
    <property type="molecule type" value="Genomic_DNA"/>
</dbReference>
<evidence type="ECO:0000313" key="4">
    <source>
        <dbReference type="Proteomes" id="UP000078090"/>
    </source>
</evidence>
<accession>A0A177MVN6</accession>
<sequence>MITASQQAREILDILRFAVTEELERKKRLGHYAVIWQDGKPALIGAESDPVLAQPSLEQDNSPSF</sequence>
<name>A0A177MVN6_METMH</name>
<gene>
    <name evidence="1" type="ORF">A1332_08960</name>
    <name evidence="2" type="ORF">A1353_24530</name>
</gene>
<comment type="caution">
    <text evidence="2">The sequence shown here is derived from an EMBL/GenBank/DDBJ whole genome shotgun (WGS) entry which is preliminary data.</text>
</comment>
<evidence type="ECO:0000313" key="1">
    <source>
        <dbReference type="EMBL" id="OAI07601.1"/>
    </source>
</evidence>
<dbReference type="Proteomes" id="UP000077763">
    <property type="component" value="Unassembled WGS sequence"/>
</dbReference>
<evidence type="ECO:0000313" key="3">
    <source>
        <dbReference type="Proteomes" id="UP000077763"/>
    </source>
</evidence>
<dbReference type="EMBL" id="LUUG01000050">
    <property type="protein sequence ID" value="OAI07601.1"/>
    <property type="molecule type" value="Genomic_DNA"/>
</dbReference>
<dbReference type="AlphaFoldDB" id="A0A177MVN6"/>
<reference evidence="3 4" key="1">
    <citation type="submission" date="2016-03" db="EMBL/GenBank/DDBJ databases">
        <authorList>
            <person name="Ploux O."/>
        </authorList>
    </citation>
    <scope>NUCLEOTIDE SEQUENCE [LARGE SCALE GENOMIC DNA]</scope>
    <source>
        <strain evidence="1 4">R-45363</strain>
        <strain evidence="2 3">R-45371</strain>
    </source>
</reference>
<dbReference type="RefSeq" id="WP_064007569.1">
    <property type="nucleotide sequence ID" value="NZ_LUUG01000050.1"/>
</dbReference>
<proteinExistence type="predicted"/>
<protein>
    <submittedName>
        <fullName evidence="2">Uncharacterized protein</fullName>
    </submittedName>
</protein>
<dbReference type="OrthoDB" id="598431at2"/>
<dbReference type="Proteomes" id="UP000078090">
    <property type="component" value="Unassembled WGS sequence"/>
</dbReference>